<dbReference type="CDD" id="cd00413">
    <property type="entry name" value="Glyco_hydrolase_16"/>
    <property type="match status" value="1"/>
</dbReference>
<feature type="region of interest" description="Disordered" evidence="1">
    <location>
        <begin position="1"/>
        <end position="20"/>
    </location>
</feature>
<dbReference type="InterPro" id="IPR000757">
    <property type="entry name" value="Beta-glucanase-like"/>
</dbReference>
<dbReference type="AlphaFoldDB" id="A0A4Q4Z1J2"/>
<evidence type="ECO:0000259" key="2">
    <source>
        <dbReference type="PROSITE" id="PS51762"/>
    </source>
</evidence>
<reference evidence="3 4" key="1">
    <citation type="submission" date="2019-01" db="EMBL/GenBank/DDBJ databases">
        <title>Nocardioides guangzhouensis sp. nov., an actinobacterium isolated from soil.</title>
        <authorList>
            <person name="Fu Y."/>
            <person name="Cai Y."/>
            <person name="Lin Z."/>
            <person name="Chen P."/>
        </authorList>
    </citation>
    <scope>NUCLEOTIDE SEQUENCE [LARGE SCALE GENOMIC DNA]</scope>
    <source>
        <strain evidence="3 4">130</strain>
    </source>
</reference>
<dbReference type="SUPFAM" id="SSF49899">
    <property type="entry name" value="Concanavalin A-like lectins/glucanases"/>
    <property type="match status" value="1"/>
</dbReference>
<accession>A0A4Q4Z1J2</accession>
<keyword evidence="4" id="KW-1185">Reference proteome</keyword>
<keyword evidence="3" id="KW-0378">Hydrolase</keyword>
<sequence>MPSADPTAGPRADRPTGRPTARWYDGFAGAALDATVWLPHYLPAWSSRAEAAAAYHLSNGALVLDIPVDHPHWCAGDHEPPLRVSGLQTGSFSGPVGSTIGQQPFRDGLTVREEQPRFEGLLVDGGRVEVRCRADLSPRSMASLWMVGFEDRPERCGEICVVEVFGRSVRDGTAEIGCGLHAFRDPDLVEDFAAPRLPVDVSDWHTYAVTWDRAEAVFTVDGPEARRCPHPPTYPLQLMLAVFDFPEWSVGDDDHLVPSLTVDHVSWTPASPGATG</sequence>
<evidence type="ECO:0000256" key="1">
    <source>
        <dbReference type="SAM" id="MobiDB-lite"/>
    </source>
</evidence>
<dbReference type="InterPro" id="IPR013320">
    <property type="entry name" value="ConA-like_dom_sf"/>
</dbReference>
<gene>
    <name evidence="3" type="ORF">EKO23_23495</name>
</gene>
<dbReference type="GO" id="GO:0005975">
    <property type="term" value="P:carbohydrate metabolic process"/>
    <property type="evidence" value="ECO:0007669"/>
    <property type="project" value="InterPro"/>
</dbReference>
<evidence type="ECO:0000313" key="4">
    <source>
        <dbReference type="Proteomes" id="UP000295198"/>
    </source>
</evidence>
<dbReference type="Pfam" id="PF00722">
    <property type="entry name" value="Glyco_hydro_16"/>
    <property type="match status" value="1"/>
</dbReference>
<feature type="domain" description="GH16" evidence="2">
    <location>
        <begin position="71"/>
        <end position="273"/>
    </location>
</feature>
<protein>
    <submittedName>
        <fullName evidence="3">Glycosyl hydrolase family protein</fullName>
    </submittedName>
</protein>
<dbReference type="GO" id="GO:0004553">
    <property type="term" value="F:hydrolase activity, hydrolyzing O-glycosyl compounds"/>
    <property type="evidence" value="ECO:0007669"/>
    <property type="project" value="InterPro"/>
</dbReference>
<dbReference type="OrthoDB" id="9809583at2"/>
<dbReference type="RefSeq" id="WP_134720918.1">
    <property type="nucleotide sequence ID" value="NZ_SDKM01000066.1"/>
</dbReference>
<name>A0A4Q4Z1J2_9ACTN</name>
<evidence type="ECO:0000313" key="3">
    <source>
        <dbReference type="EMBL" id="RYP81477.1"/>
    </source>
</evidence>
<dbReference type="Gene3D" id="2.60.120.200">
    <property type="match status" value="1"/>
</dbReference>
<comment type="caution">
    <text evidence="3">The sequence shown here is derived from an EMBL/GenBank/DDBJ whole genome shotgun (WGS) entry which is preliminary data.</text>
</comment>
<proteinExistence type="predicted"/>
<dbReference type="Proteomes" id="UP000295198">
    <property type="component" value="Unassembled WGS sequence"/>
</dbReference>
<dbReference type="PROSITE" id="PS51762">
    <property type="entry name" value="GH16_2"/>
    <property type="match status" value="1"/>
</dbReference>
<dbReference type="EMBL" id="SDKM01000066">
    <property type="protein sequence ID" value="RYP81477.1"/>
    <property type="molecule type" value="Genomic_DNA"/>
</dbReference>
<organism evidence="3 4">
    <name type="scientific">Nocardioides guangzhouensis</name>
    <dbReference type="NCBI Taxonomy" id="2497878"/>
    <lineage>
        <taxon>Bacteria</taxon>
        <taxon>Bacillati</taxon>
        <taxon>Actinomycetota</taxon>
        <taxon>Actinomycetes</taxon>
        <taxon>Propionibacteriales</taxon>
        <taxon>Nocardioidaceae</taxon>
        <taxon>Nocardioides</taxon>
    </lineage>
</organism>